<feature type="region of interest" description="Disordered" evidence="8">
    <location>
        <begin position="72"/>
        <end position="128"/>
    </location>
</feature>
<dbReference type="EMBL" id="CAKOAT010134043">
    <property type="protein sequence ID" value="CAH8337296.1"/>
    <property type="molecule type" value="Genomic_DNA"/>
</dbReference>
<dbReference type="GO" id="GO:0003680">
    <property type="term" value="F:minor groove of adenine-thymine-rich DNA binding"/>
    <property type="evidence" value="ECO:0007669"/>
    <property type="project" value="UniProtKB-UniRule"/>
</dbReference>
<dbReference type="Gene3D" id="3.30.1330.80">
    <property type="entry name" value="Hypothetical protein, similar to alpha- acetolactate decarboxylase, domain 2"/>
    <property type="match status" value="1"/>
</dbReference>
<proteinExistence type="predicted"/>
<dbReference type="SMART" id="SM00384">
    <property type="entry name" value="AT_hook"/>
    <property type="match status" value="2"/>
</dbReference>
<comment type="domain">
    <text evidence="7">The PPC domain mediates interactions between AHL proteins.</text>
</comment>
<evidence type="ECO:0000313" key="11">
    <source>
        <dbReference type="Proteomes" id="UP001642260"/>
    </source>
</evidence>
<dbReference type="Proteomes" id="UP001642260">
    <property type="component" value="Unassembled WGS sequence"/>
</dbReference>
<comment type="function">
    <text evidence="1 7">Transcription factor that specifically binds AT-rich DNA sequences related to the nuclear matrix attachment regions (MARs).</text>
</comment>
<dbReference type="AlphaFoldDB" id="A0ABC8JQP0"/>
<feature type="region of interest" description="Disordered" evidence="8">
    <location>
        <begin position="260"/>
        <end position="306"/>
    </location>
</feature>
<dbReference type="PANTHER" id="PTHR31500">
    <property type="entry name" value="AT-HOOK MOTIF NUCLEAR-LOCALIZED PROTEIN 9"/>
    <property type="match status" value="1"/>
</dbReference>
<evidence type="ECO:0000256" key="8">
    <source>
        <dbReference type="SAM" id="MobiDB-lite"/>
    </source>
</evidence>
<feature type="domain" description="PPC" evidence="9">
    <location>
        <begin position="130"/>
        <end position="274"/>
    </location>
</feature>
<name>A0ABC8JQP0_ERUVS</name>
<evidence type="ECO:0000259" key="9">
    <source>
        <dbReference type="PROSITE" id="PS51742"/>
    </source>
</evidence>
<dbReference type="PANTHER" id="PTHR31500:SF67">
    <property type="entry name" value="AT-HOOK MOTIF NUCLEAR-LOCALIZED PROTEIN 11"/>
    <property type="match status" value="1"/>
</dbReference>
<keyword evidence="4 7" id="KW-0238">DNA-binding</keyword>
<dbReference type="InterPro" id="IPR005175">
    <property type="entry name" value="PPC_dom"/>
</dbReference>
<dbReference type="PROSITE" id="PS51742">
    <property type="entry name" value="PPC"/>
    <property type="match status" value="1"/>
</dbReference>
<dbReference type="InterPro" id="IPR039605">
    <property type="entry name" value="AHL"/>
</dbReference>
<evidence type="ECO:0000256" key="1">
    <source>
        <dbReference type="ARBA" id="ARBA00003687"/>
    </source>
</evidence>
<dbReference type="Pfam" id="PF02178">
    <property type="entry name" value="AT_hook"/>
    <property type="match status" value="2"/>
</dbReference>
<dbReference type="GO" id="GO:0005634">
    <property type="term" value="C:nucleus"/>
    <property type="evidence" value="ECO:0007669"/>
    <property type="project" value="UniProtKB-SubCell"/>
</dbReference>
<evidence type="ECO:0000256" key="5">
    <source>
        <dbReference type="ARBA" id="ARBA00023163"/>
    </source>
</evidence>
<dbReference type="SUPFAM" id="SSF117856">
    <property type="entry name" value="AF0104/ALDC/Ptd012-like"/>
    <property type="match status" value="1"/>
</dbReference>
<evidence type="ECO:0000313" key="10">
    <source>
        <dbReference type="EMBL" id="CAH8337296.1"/>
    </source>
</evidence>
<evidence type="ECO:0000256" key="4">
    <source>
        <dbReference type="ARBA" id="ARBA00023125"/>
    </source>
</evidence>
<evidence type="ECO:0000256" key="3">
    <source>
        <dbReference type="ARBA" id="ARBA00023015"/>
    </source>
</evidence>
<sequence length="306" mass="32272">MDRTEPMALSGLSSYYIQRDIPPLQTQPTFNASQGFLNFYNPNSPFGSTGFMSPPLPVESSHVEASAAVALPPSGETSVKRKRGRPRKYGLDGSVSLALSPSLSSSMSSNSNKRGRGRPPASIGELMSSSSGMSFTPHVIVVSIGEDIASKVMSFSEKSARAICVLSANGAVSTATILQPSPSHGAIKYEGRFELLSLSTSYLTATDNYDYPNRTRNLAVSLASPDGRVIGGGVGGPLIAASPVQVILGSFLWAVPKGNTKKRDETSEDVQDNDNKDNTASTSPHVPQQSQNLVQTPVGMWSTGSS</sequence>
<organism evidence="10 11">
    <name type="scientific">Eruca vesicaria subsp. sativa</name>
    <name type="common">Garden rocket</name>
    <name type="synonym">Eruca sativa</name>
    <dbReference type="NCBI Taxonomy" id="29727"/>
    <lineage>
        <taxon>Eukaryota</taxon>
        <taxon>Viridiplantae</taxon>
        <taxon>Streptophyta</taxon>
        <taxon>Embryophyta</taxon>
        <taxon>Tracheophyta</taxon>
        <taxon>Spermatophyta</taxon>
        <taxon>Magnoliopsida</taxon>
        <taxon>eudicotyledons</taxon>
        <taxon>Gunneridae</taxon>
        <taxon>Pentapetalae</taxon>
        <taxon>rosids</taxon>
        <taxon>malvids</taxon>
        <taxon>Brassicales</taxon>
        <taxon>Brassicaceae</taxon>
        <taxon>Brassiceae</taxon>
        <taxon>Eruca</taxon>
    </lineage>
</organism>
<keyword evidence="11" id="KW-1185">Reference proteome</keyword>
<keyword evidence="6 7" id="KW-0539">Nucleus</keyword>
<evidence type="ECO:0000256" key="7">
    <source>
        <dbReference type="RuleBase" id="RU367031"/>
    </source>
</evidence>
<feature type="compositionally biased region" description="Polar residues" evidence="8">
    <location>
        <begin position="278"/>
        <end position="295"/>
    </location>
</feature>
<accession>A0ABC8JQP0</accession>
<dbReference type="CDD" id="cd11378">
    <property type="entry name" value="DUF296"/>
    <property type="match status" value="1"/>
</dbReference>
<keyword evidence="3 7" id="KW-0805">Transcription regulation</keyword>
<evidence type="ECO:0000256" key="2">
    <source>
        <dbReference type="ARBA" id="ARBA00004123"/>
    </source>
</evidence>
<feature type="compositionally biased region" description="Low complexity" evidence="8">
    <location>
        <begin position="94"/>
        <end position="111"/>
    </location>
</feature>
<keyword evidence="5 7" id="KW-0804">Transcription</keyword>
<dbReference type="Pfam" id="PF03479">
    <property type="entry name" value="PCC"/>
    <property type="match status" value="1"/>
</dbReference>
<evidence type="ECO:0000256" key="6">
    <source>
        <dbReference type="ARBA" id="ARBA00023242"/>
    </source>
</evidence>
<comment type="caution">
    <text evidence="10">The sequence shown here is derived from an EMBL/GenBank/DDBJ whole genome shotgun (WGS) entry which is preliminary data.</text>
</comment>
<protein>
    <recommendedName>
        <fullName evidence="7">AT-hook motif nuclear-localized protein</fullName>
    </recommendedName>
</protein>
<dbReference type="InterPro" id="IPR017956">
    <property type="entry name" value="AT_hook_DNA-bd_motif"/>
</dbReference>
<gene>
    <name evidence="10" type="ORF">ERUC_LOCUS14313</name>
</gene>
<reference evidence="10 11" key="1">
    <citation type="submission" date="2022-03" db="EMBL/GenBank/DDBJ databases">
        <authorList>
            <person name="Macdonald S."/>
            <person name="Ahmed S."/>
            <person name="Newling K."/>
        </authorList>
    </citation>
    <scope>NUCLEOTIDE SEQUENCE [LARGE SCALE GENOMIC DNA]</scope>
</reference>
<comment type="subcellular location">
    <subcellularLocation>
        <location evidence="2 7">Nucleus</location>
    </subcellularLocation>
</comment>